<evidence type="ECO:0008006" key="9">
    <source>
        <dbReference type="Google" id="ProtNLM"/>
    </source>
</evidence>
<evidence type="ECO:0000256" key="5">
    <source>
        <dbReference type="ARBA" id="ARBA00023136"/>
    </source>
</evidence>
<evidence type="ECO:0000256" key="2">
    <source>
        <dbReference type="ARBA" id="ARBA00005587"/>
    </source>
</evidence>
<evidence type="ECO:0000313" key="8">
    <source>
        <dbReference type="Proteomes" id="UP000076738"/>
    </source>
</evidence>
<dbReference type="InterPro" id="IPR047622">
    <property type="entry name" value="GPR1_FUN34_YAAH"/>
</dbReference>
<sequence length="244" mass="25677">MALNLEKGTPQNTVVSDAGPQNAAIYNGGNLGRTLTTETQPAFPIYHRRLANPAPLGLWSFASTTLILSLINVQARGVTVPNIVVGMALGVGGLCQLLAGMWEFAAGNTFGATAFSSYGGFWLSFACIYLPNLGILDAYAGDAASQVPNAVGIYLMSWFIVTFLLFLGTFRASVALSAVFFFLFITFILLGAGNFTGEATVIKAGGAFGIITALVAYYVGAAGLYSPDTSYFILPIGDLPKLRD</sequence>
<dbReference type="OrthoDB" id="3648309at2759"/>
<proteinExistence type="inferred from homology"/>
<dbReference type="PANTHER" id="PTHR31123:SF1">
    <property type="entry name" value="ACCUMULATION OF DYADS PROTEIN 2-RELATED"/>
    <property type="match status" value="1"/>
</dbReference>
<dbReference type="Proteomes" id="UP000076738">
    <property type="component" value="Unassembled WGS sequence"/>
</dbReference>
<dbReference type="PANTHER" id="PTHR31123">
    <property type="entry name" value="ACCUMULATION OF DYADS PROTEIN 2-RELATED"/>
    <property type="match status" value="1"/>
</dbReference>
<evidence type="ECO:0000256" key="1">
    <source>
        <dbReference type="ARBA" id="ARBA00004141"/>
    </source>
</evidence>
<keyword evidence="5 6" id="KW-0472">Membrane</keyword>
<dbReference type="InterPro" id="IPR051633">
    <property type="entry name" value="AceTr"/>
</dbReference>
<dbReference type="AlphaFoldDB" id="A0A167HY50"/>
<reference evidence="7 8" key="1">
    <citation type="journal article" date="2016" name="Mol. Biol. Evol.">
        <title>Comparative Genomics of Early-Diverging Mushroom-Forming Fungi Provides Insights into the Origins of Lignocellulose Decay Capabilities.</title>
        <authorList>
            <person name="Nagy L.G."/>
            <person name="Riley R."/>
            <person name="Tritt A."/>
            <person name="Adam C."/>
            <person name="Daum C."/>
            <person name="Floudas D."/>
            <person name="Sun H."/>
            <person name="Yadav J.S."/>
            <person name="Pangilinan J."/>
            <person name="Larsson K.H."/>
            <person name="Matsuura K."/>
            <person name="Barry K."/>
            <person name="Labutti K."/>
            <person name="Kuo R."/>
            <person name="Ohm R.A."/>
            <person name="Bhattacharya S.S."/>
            <person name="Shirouzu T."/>
            <person name="Yoshinaga Y."/>
            <person name="Martin F.M."/>
            <person name="Grigoriev I.V."/>
            <person name="Hibbett D.S."/>
        </authorList>
    </citation>
    <scope>NUCLEOTIDE SEQUENCE [LARGE SCALE GENOMIC DNA]</scope>
    <source>
        <strain evidence="7 8">TUFC12733</strain>
    </source>
</reference>
<keyword evidence="3 6" id="KW-0812">Transmembrane</keyword>
<dbReference type="Pfam" id="PF01184">
    <property type="entry name" value="Gpr1_Fun34_YaaH"/>
    <property type="match status" value="1"/>
</dbReference>
<feature type="transmembrane region" description="Helical" evidence="6">
    <location>
        <begin position="119"/>
        <end position="139"/>
    </location>
</feature>
<evidence type="ECO:0000256" key="6">
    <source>
        <dbReference type="SAM" id="Phobius"/>
    </source>
</evidence>
<gene>
    <name evidence="7" type="ORF">CALVIDRAFT_318809</name>
</gene>
<comment type="subcellular location">
    <subcellularLocation>
        <location evidence="1">Membrane</location>
        <topology evidence="1">Multi-pass membrane protein</topology>
    </subcellularLocation>
</comment>
<dbReference type="GO" id="GO:0015123">
    <property type="term" value="F:acetate transmembrane transporter activity"/>
    <property type="evidence" value="ECO:0007669"/>
    <property type="project" value="TreeGrafter"/>
</dbReference>
<dbReference type="STRING" id="1330018.A0A167HY50"/>
<feature type="transmembrane region" description="Helical" evidence="6">
    <location>
        <begin position="174"/>
        <end position="192"/>
    </location>
</feature>
<dbReference type="GO" id="GO:0005886">
    <property type="term" value="C:plasma membrane"/>
    <property type="evidence" value="ECO:0007669"/>
    <property type="project" value="TreeGrafter"/>
</dbReference>
<name>A0A167HY50_CALVF</name>
<keyword evidence="8" id="KW-1185">Reference proteome</keyword>
<organism evidence="7 8">
    <name type="scientific">Calocera viscosa (strain TUFC12733)</name>
    <dbReference type="NCBI Taxonomy" id="1330018"/>
    <lineage>
        <taxon>Eukaryota</taxon>
        <taxon>Fungi</taxon>
        <taxon>Dikarya</taxon>
        <taxon>Basidiomycota</taxon>
        <taxon>Agaricomycotina</taxon>
        <taxon>Dacrymycetes</taxon>
        <taxon>Dacrymycetales</taxon>
        <taxon>Dacrymycetaceae</taxon>
        <taxon>Calocera</taxon>
    </lineage>
</organism>
<comment type="similarity">
    <text evidence="2">Belongs to the acetate uptake transporter (AceTr) (TC 2.A.96) family.</text>
</comment>
<feature type="transmembrane region" description="Helical" evidence="6">
    <location>
        <begin position="56"/>
        <end position="73"/>
    </location>
</feature>
<dbReference type="PROSITE" id="PS01114">
    <property type="entry name" value="GPR1_FUN34_YAAH"/>
    <property type="match status" value="1"/>
</dbReference>
<dbReference type="EMBL" id="KV417314">
    <property type="protein sequence ID" value="KZO92102.1"/>
    <property type="molecule type" value="Genomic_DNA"/>
</dbReference>
<feature type="transmembrane region" description="Helical" evidence="6">
    <location>
        <begin position="151"/>
        <end position="168"/>
    </location>
</feature>
<dbReference type="NCBIfam" id="NF038013">
    <property type="entry name" value="AceTr_1"/>
    <property type="match status" value="1"/>
</dbReference>
<evidence type="ECO:0000256" key="4">
    <source>
        <dbReference type="ARBA" id="ARBA00022989"/>
    </source>
</evidence>
<protein>
    <recommendedName>
        <fullName evidence="9">FUN34 transmembrane protein</fullName>
    </recommendedName>
</protein>
<accession>A0A167HY50</accession>
<evidence type="ECO:0000313" key="7">
    <source>
        <dbReference type="EMBL" id="KZO92102.1"/>
    </source>
</evidence>
<keyword evidence="4 6" id="KW-1133">Transmembrane helix</keyword>
<feature type="transmembrane region" description="Helical" evidence="6">
    <location>
        <begin position="80"/>
        <end position="99"/>
    </location>
</feature>
<feature type="transmembrane region" description="Helical" evidence="6">
    <location>
        <begin position="204"/>
        <end position="225"/>
    </location>
</feature>
<evidence type="ECO:0000256" key="3">
    <source>
        <dbReference type="ARBA" id="ARBA00022692"/>
    </source>
</evidence>
<dbReference type="InterPro" id="IPR000791">
    <property type="entry name" value="Gpr1/Fun34/SatP-like"/>
</dbReference>